<evidence type="ECO:0000313" key="2">
    <source>
        <dbReference type="EMBL" id="MPN13738.1"/>
    </source>
</evidence>
<keyword evidence="1" id="KW-0812">Transmembrane</keyword>
<comment type="caution">
    <text evidence="2">The sequence shown here is derived from an EMBL/GenBank/DDBJ whole genome shotgun (WGS) entry which is preliminary data.</text>
</comment>
<evidence type="ECO:0000256" key="1">
    <source>
        <dbReference type="SAM" id="Phobius"/>
    </source>
</evidence>
<protein>
    <recommendedName>
        <fullName evidence="3">Prepilin-type N-terminal cleavage/methylation domain-containing protein</fullName>
    </recommendedName>
</protein>
<feature type="transmembrane region" description="Helical" evidence="1">
    <location>
        <begin position="12"/>
        <end position="37"/>
    </location>
</feature>
<name>A0A645FH65_9ZZZZ</name>
<accession>A0A645FH65</accession>
<dbReference type="AlphaFoldDB" id="A0A645FH65"/>
<proteinExistence type="predicted"/>
<dbReference type="EMBL" id="VSSQ01060283">
    <property type="protein sequence ID" value="MPN13738.1"/>
    <property type="molecule type" value="Genomic_DNA"/>
</dbReference>
<evidence type="ECO:0008006" key="3">
    <source>
        <dbReference type="Google" id="ProtNLM"/>
    </source>
</evidence>
<organism evidence="2">
    <name type="scientific">bioreactor metagenome</name>
    <dbReference type="NCBI Taxonomy" id="1076179"/>
    <lineage>
        <taxon>unclassified sequences</taxon>
        <taxon>metagenomes</taxon>
        <taxon>ecological metagenomes</taxon>
    </lineage>
</organism>
<reference evidence="2" key="1">
    <citation type="submission" date="2019-08" db="EMBL/GenBank/DDBJ databases">
        <authorList>
            <person name="Kucharzyk K."/>
            <person name="Murdoch R.W."/>
            <person name="Higgins S."/>
            <person name="Loffler F."/>
        </authorList>
    </citation>
    <scope>NUCLEOTIDE SEQUENCE</scope>
</reference>
<keyword evidence="1" id="KW-1133">Transmembrane helix</keyword>
<keyword evidence="1" id="KW-0472">Membrane</keyword>
<gene>
    <name evidence="2" type="ORF">SDC9_161062</name>
</gene>
<sequence length="133" mass="15689">MKTLSGKTNGYTLIECLIVLMTVSFFMLQSYQVIVMIRRFPMHHMEMQDLNGLHQLSLILALASDIEVSIDEISYAYKEERYTVNLVNNRLIIQPGTNIIMLDIDQIEFFEEEEKIKMIYSRNDKTKERVIYD</sequence>